<reference evidence="1 2" key="1">
    <citation type="submission" date="2016-08" db="EMBL/GenBank/DDBJ databases">
        <title>Genome sequencing of Paenibacillus sp. TI45-13ar, isolated from Korean traditional nuruk.</title>
        <authorList>
            <person name="Kim S.-J."/>
        </authorList>
    </citation>
    <scope>NUCLEOTIDE SEQUENCE [LARGE SCALE GENOMIC DNA]</scope>
    <source>
        <strain evidence="1 2">TI45-13ar</strain>
    </source>
</reference>
<gene>
    <name evidence="1" type="ORF">PTI45_01399</name>
</gene>
<dbReference type="STRING" id="1886670.PTI45_01399"/>
<dbReference type="AlphaFoldDB" id="A0A1E3L8U6"/>
<sequence length="151" mass="17798">MTEESHFESTSFELPENYEELKKAAHRKSDWQERLNAVNELGQYNHQPIIDLLTHMMNNDPVYAVQDAAYKQLRGLGQDVQQPSKAKPELFKGLTKTLIRIKKSLPKDHSFEDFKVKLQKMRADIYNTYEGEKGEEFDNWLKAKWESYDTK</sequence>
<dbReference type="SUPFAM" id="SSF48371">
    <property type="entry name" value="ARM repeat"/>
    <property type="match status" value="1"/>
</dbReference>
<evidence type="ECO:0000313" key="1">
    <source>
        <dbReference type="EMBL" id="ODP29390.1"/>
    </source>
</evidence>
<comment type="caution">
    <text evidence="1">The sequence shown here is derived from an EMBL/GenBank/DDBJ whole genome shotgun (WGS) entry which is preliminary data.</text>
</comment>
<dbReference type="InterPro" id="IPR016024">
    <property type="entry name" value="ARM-type_fold"/>
</dbReference>
<evidence type="ECO:0008006" key="3">
    <source>
        <dbReference type="Google" id="ProtNLM"/>
    </source>
</evidence>
<protein>
    <recommendedName>
        <fullName evidence="3">Esterase</fullName>
    </recommendedName>
</protein>
<dbReference type="Pfam" id="PF13646">
    <property type="entry name" value="HEAT_2"/>
    <property type="match status" value="1"/>
</dbReference>
<keyword evidence="2" id="KW-1185">Reference proteome</keyword>
<dbReference type="Proteomes" id="UP000094578">
    <property type="component" value="Unassembled WGS sequence"/>
</dbReference>
<proteinExistence type="predicted"/>
<organism evidence="1 2">
    <name type="scientific">Paenibacillus nuruki</name>
    <dbReference type="NCBI Taxonomy" id="1886670"/>
    <lineage>
        <taxon>Bacteria</taxon>
        <taxon>Bacillati</taxon>
        <taxon>Bacillota</taxon>
        <taxon>Bacilli</taxon>
        <taxon>Bacillales</taxon>
        <taxon>Paenibacillaceae</taxon>
        <taxon>Paenibacillus</taxon>
    </lineage>
</organism>
<dbReference type="EMBL" id="MDER01000031">
    <property type="protein sequence ID" value="ODP29390.1"/>
    <property type="molecule type" value="Genomic_DNA"/>
</dbReference>
<accession>A0A1E3L8U6</accession>
<dbReference type="PATRIC" id="fig|1886670.3.peg.1424"/>
<dbReference type="RefSeq" id="WP_069326813.1">
    <property type="nucleotide sequence ID" value="NZ_MDER01000031.1"/>
</dbReference>
<evidence type="ECO:0000313" key="2">
    <source>
        <dbReference type="Proteomes" id="UP000094578"/>
    </source>
</evidence>
<name>A0A1E3L8U6_9BACL</name>